<keyword evidence="2" id="KW-0238">DNA-binding</keyword>
<feature type="domain" description="DNA helicase DnaB-like N-terminal" evidence="3">
    <location>
        <begin position="28"/>
        <end position="126"/>
    </location>
</feature>
<dbReference type="RefSeq" id="WP_072951691.1">
    <property type="nucleotide sequence ID" value="NZ_FNSV01000004.1"/>
</dbReference>
<keyword evidence="5" id="KW-1185">Reference proteome</keyword>
<dbReference type="GO" id="GO:0006260">
    <property type="term" value="P:DNA replication"/>
    <property type="evidence" value="ECO:0007669"/>
    <property type="project" value="UniProtKB-KW"/>
</dbReference>
<dbReference type="GO" id="GO:0005524">
    <property type="term" value="F:ATP binding"/>
    <property type="evidence" value="ECO:0007669"/>
    <property type="project" value="InterPro"/>
</dbReference>
<dbReference type="GO" id="GO:0003677">
    <property type="term" value="F:DNA binding"/>
    <property type="evidence" value="ECO:0007669"/>
    <property type="project" value="UniProtKB-KW"/>
</dbReference>
<keyword evidence="4" id="KW-0067">ATP-binding</keyword>
<organism evidence="4 5">
    <name type="scientific">Rhodococcus koreensis</name>
    <dbReference type="NCBI Taxonomy" id="99653"/>
    <lineage>
        <taxon>Bacteria</taxon>
        <taxon>Bacillati</taxon>
        <taxon>Actinomycetota</taxon>
        <taxon>Actinomycetes</taxon>
        <taxon>Mycobacteriales</taxon>
        <taxon>Nocardiaceae</taxon>
        <taxon>Rhodococcus</taxon>
    </lineage>
</organism>
<evidence type="ECO:0000313" key="5">
    <source>
        <dbReference type="Proteomes" id="UP000183561"/>
    </source>
</evidence>
<keyword evidence="1" id="KW-0235">DNA replication</keyword>
<dbReference type="Gene3D" id="1.10.860.10">
    <property type="entry name" value="DNAb Helicase, Chain A"/>
    <property type="match status" value="1"/>
</dbReference>
<sequence length="180" mass="19328">MSTSDQASVEEPVDVLRPDDVDADLREDIEALCLCALLWAPADTAARAVAIVETTDFHRPLHAELYGVIAALVREGAPHGTAMVATALERDGELAGHHGIRIARALTDVATAGADPVSLGYYAKAVVTRAYRRGYHEAAQSMAQAAAELPDDQLFEHLLAIGRERRTASRRLIALHAAEI</sequence>
<keyword evidence="4" id="KW-0347">Helicase</keyword>
<name>A0A1H4IJG6_9NOCA</name>
<dbReference type="Pfam" id="PF00772">
    <property type="entry name" value="DnaB"/>
    <property type="match status" value="1"/>
</dbReference>
<evidence type="ECO:0000313" key="4">
    <source>
        <dbReference type="EMBL" id="SEB33448.1"/>
    </source>
</evidence>
<dbReference type="OrthoDB" id="4373732at2"/>
<dbReference type="InterPro" id="IPR007693">
    <property type="entry name" value="DNA_helicase_DnaB-like_N"/>
</dbReference>
<keyword evidence="4" id="KW-0378">Hydrolase</keyword>
<dbReference type="EMBL" id="FNSV01000004">
    <property type="protein sequence ID" value="SEB33448.1"/>
    <property type="molecule type" value="Genomic_DNA"/>
</dbReference>
<dbReference type="Proteomes" id="UP000183561">
    <property type="component" value="Unassembled WGS sequence"/>
</dbReference>
<dbReference type="SUPFAM" id="SSF48024">
    <property type="entry name" value="N-terminal domain of DnaB helicase"/>
    <property type="match status" value="1"/>
</dbReference>
<keyword evidence="4" id="KW-0547">Nucleotide-binding</keyword>
<dbReference type="AlphaFoldDB" id="A0A1H4IJG6"/>
<protein>
    <submittedName>
        <fullName evidence="4">DnaB-like helicase N terminal domain-containing protein</fullName>
    </submittedName>
</protein>
<dbReference type="GO" id="GO:0003678">
    <property type="term" value="F:DNA helicase activity"/>
    <property type="evidence" value="ECO:0007669"/>
    <property type="project" value="InterPro"/>
</dbReference>
<proteinExistence type="predicted"/>
<reference evidence="5" key="1">
    <citation type="submission" date="2016-10" db="EMBL/GenBank/DDBJ databases">
        <authorList>
            <person name="Varghese N."/>
            <person name="Submissions S."/>
        </authorList>
    </citation>
    <scope>NUCLEOTIDE SEQUENCE [LARGE SCALE GENOMIC DNA]</scope>
    <source>
        <strain evidence="5">DSM 44498</strain>
    </source>
</reference>
<dbReference type="InterPro" id="IPR036185">
    <property type="entry name" value="DNA_heli_DnaB-like_N_sf"/>
</dbReference>
<evidence type="ECO:0000256" key="2">
    <source>
        <dbReference type="ARBA" id="ARBA00023125"/>
    </source>
</evidence>
<dbReference type="InterPro" id="IPR016136">
    <property type="entry name" value="DNA_helicase_N/primase_C"/>
</dbReference>
<accession>A0A1H4IJG6</accession>
<evidence type="ECO:0000256" key="1">
    <source>
        <dbReference type="ARBA" id="ARBA00022705"/>
    </source>
</evidence>
<gene>
    <name evidence="4" type="ORF">SAMN04490239_0732</name>
</gene>
<evidence type="ECO:0000259" key="3">
    <source>
        <dbReference type="Pfam" id="PF00772"/>
    </source>
</evidence>